<dbReference type="GO" id="GO:0042121">
    <property type="term" value="P:alginic acid biosynthetic process"/>
    <property type="evidence" value="ECO:0007669"/>
    <property type="project" value="UniProtKB-UniPathway"/>
</dbReference>
<keyword evidence="7" id="KW-1133">Transmembrane helix</keyword>
<name>A0A7X4H0T6_9BURK</name>
<accession>A0A7X4H0T6</accession>
<evidence type="ECO:0000256" key="5">
    <source>
        <dbReference type="ARBA" id="ARBA00022764"/>
    </source>
</evidence>
<evidence type="ECO:0000313" key="10">
    <source>
        <dbReference type="Proteomes" id="UP000469734"/>
    </source>
</evidence>
<feature type="transmembrane region" description="Helical" evidence="7">
    <location>
        <begin position="434"/>
        <end position="458"/>
    </location>
</feature>
<sequence>MPLYRVEVPPVEELRPLAALPATTDWWPVERYYSRFERWFSDHLGGRNLIDNEMPATERLLADPARVQAVYDGVLAFNEQLRRQGVTRLLVAPIQKQYYTRERLPAFAPHVPQQSNFMALSQRLLAAPQLHMIDVKHHLDQNRNRFPLLYKQDFHWTDLTAMVVAADVTDSIARLEGSSLRWRQAMQPDYQPFVGSEARFAARLNADQPVLEPQLKQTWTPRHHDTPAAANSGWEFSTDRLDDAALLPPTCMYGNSFSDGMLRAGLSEHFRQFHKLSRTMPLTQVPALLHGQCRYLIVQVLDIQTKHWASLAHDAVALLPRLRVYSAGRHRGSPWRTYRNLMVMFVPCAWWHGAAYTFLAWGVGHGLLLVLERAGWLKLERLRLGSLPVFVLATLLWVPFRATSVDQAGRVLQAMFGGAPLALPHDPMLADPKVMFGATPAMTLYCLALFLLSSMAVVEGGFNPFIYFQF</sequence>
<feature type="domain" description="AlgX/AlgJ SGNH hydrolase-like" evidence="8">
    <location>
        <begin position="64"/>
        <end position="259"/>
    </location>
</feature>
<dbReference type="RefSeq" id="WP_161049686.1">
    <property type="nucleotide sequence ID" value="NZ_WWCR01000006.1"/>
</dbReference>
<organism evidence="9 10">
    <name type="scientific">Duganella margarita</name>
    <dbReference type="NCBI Taxonomy" id="2692170"/>
    <lineage>
        <taxon>Bacteria</taxon>
        <taxon>Pseudomonadati</taxon>
        <taxon>Pseudomonadota</taxon>
        <taxon>Betaproteobacteria</taxon>
        <taxon>Burkholderiales</taxon>
        <taxon>Oxalobacteraceae</taxon>
        <taxon>Telluria group</taxon>
        <taxon>Duganella</taxon>
    </lineage>
</organism>
<evidence type="ECO:0000259" key="8">
    <source>
        <dbReference type="Pfam" id="PF16822"/>
    </source>
</evidence>
<dbReference type="Proteomes" id="UP000469734">
    <property type="component" value="Unassembled WGS sequence"/>
</dbReference>
<comment type="subcellular location">
    <subcellularLocation>
        <location evidence="1">Periplasm</location>
    </subcellularLocation>
</comment>
<keyword evidence="6" id="KW-0016">Alginate biosynthesis</keyword>
<gene>
    <name evidence="9" type="ORF">GTP56_07825</name>
</gene>
<keyword evidence="5" id="KW-0574">Periplasm</keyword>
<keyword evidence="7" id="KW-0812">Transmembrane</keyword>
<keyword evidence="7" id="KW-0472">Membrane</keyword>
<evidence type="ECO:0000256" key="4">
    <source>
        <dbReference type="ARBA" id="ARBA00022729"/>
    </source>
</evidence>
<dbReference type="AlphaFoldDB" id="A0A7X4H0T6"/>
<feature type="transmembrane region" description="Helical" evidence="7">
    <location>
        <begin position="382"/>
        <end position="400"/>
    </location>
</feature>
<reference evidence="9 10" key="1">
    <citation type="submission" date="2019-12" db="EMBL/GenBank/DDBJ databases">
        <title>Novel species isolated from a subtropical stream in China.</title>
        <authorList>
            <person name="Lu H."/>
        </authorList>
    </citation>
    <scope>NUCLEOTIDE SEQUENCE [LARGE SCALE GENOMIC DNA]</scope>
    <source>
        <strain evidence="9 10">FT134W</strain>
    </source>
</reference>
<dbReference type="InterPro" id="IPR031811">
    <property type="entry name" value="ALGX/ALGJ_SGNH-like"/>
</dbReference>
<evidence type="ECO:0000256" key="7">
    <source>
        <dbReference type="SAM" id="Phobius"/>
    </source>
</evidence>
<keyword evidence="3" id="KW-0808">Transferase</keyword>
<dbReference type="Pfam" id="PF16822">
    <property type="entry name" value="ALGX"/>
    <property type="match status" value="1"/>
</dbReference>
<evidence type="ECO:0000256" key="1">
    <source>
        <dbReference type="ARBA" id="ARBA00004418"/>
    </source>
</evidence>
<dbReference type="GO" id="GO:0042597">
    <property type="term" value="C:periplasmic space"/>
    <property type="evidence" value="ECO:0007669"/>
    <property type="project" value="UniProtKB-SubCell"/>
</dbReference>
<dbReference type="EMBL" id="WWCR01000006">
    <property type="protein sequence ID" value="MYM72104.1"/>
    <property type="molecule type" value="Genomic_DNA"/>
</dbReference>
<proteinExistence type="predicted"/>
<evidence type="ECO:0000313" key="9">
    <source>
        <dbReference type="EMBL" id="MYM72104.1"/>
    </source>
</evidence>
<dbReference type="GO" id="GO:0016740">
    <property type="term" value="F:transferase activity"/>
    <property type="evidence" value="ECO:0007669"/>
    <property type="project" value="UniProtKB-KW"/>
</dbReference>
<comment type="caution">
    <text evidence="9">The sequence shown here is derived from an EMBL/GenBank/DDBJ whole genome shotgun (WGS) entry which is preliminary data.</text>
</comment>
<feature type="transmembrane region" description="Helical" evidence="7">
    <location>
        <begin position="349"/>
        <end position="370"/>
    </location>
</feature>
<evidence type="ECO:0000256" key="2">
    <source>
        <dbReference type="ARBA" id="ARBA00005182"/>
    </source>
</evidence>
<dbReference type="UniPathway" id="UPA00286"/>
<comment type="pathway">
    <text evidence="2">Glycan biosynthesis; alginate biosynthesis.</text>
</comment>
<evidence type="ECO:0000256" key="3">
    <source>
        <dbReference type="ARBA" id="ARBA00022679"/>
    </source>
</evidence>
<keyword evidence="4" id="KW-0732">Signal</keyword>
<evidence type="ECO:0000256" key="6">
    <source>
        <dbReference type="ARBA" id="ARBA00022841"/>
    </source>
</evidence>
<protein>
    <recommendedName>
        <fullName evidence="8">AlgX/AlgJ SGNH hydrolase-like domain-containing protein</fullName>
    </recommendedName>
</protein>